<dbReference type="AlphaFoldDB" id="A0A0C3FH42"/>
<name>A0A0C3FH42_PILCF</name>
<dbReference type="SUPFAM" id="SSF53474">
    <property type="entry name" value="alpha/beta-Hydrolases"/>
    <property type="match status" value="1"/>
</dbReference>
<sequence length="629" mass="69402">MFLILFATLLSALSVSTAQIPLNSWPHNYTDIPSGAYSPKWQNYFEVKDPLPNVTVPLPRSFAGSISTNRPGHGNNSLFFWGFEKEHGSLTAAANERSNDPYLIWLNGGPGSSSMLGLFLENGPLHMNQDYSIVPNNFSWNRQVDSFWIDQPVGTGFSTAESVGGYVKDEDQMAEDFLGFLSNLVQVFPSLATRPLYLTGESYAGQFIPYITKAIFSSPEPPVKLRKIAMGNAASGSFAAYEEVSAVTVLETYPQIIDFNTDVFNYFRTQEHLCKYDLNLTYPQNGYFPTLIDPRQTVSADSPFFPSSASKAKTSFRRAITQQYAKRNSKTGLTARAIIKREEERQRWTRDLTNRPNGTLDPWYGCFLWEELTDYAVNFTFPWTNGLFNPYFAPDALNPETLPDPGNFLNDNRVRRALHAPTSRNFTAQINYPFGSTYNFTPGSNVFGDPSPEAMLFFSELATNATKHGVSIIITSGNDDTLVAHRSSEVVIQNMTFQGIQGFTRKPSTPWFGNDGSLAGIVHQERNVTYALFLRAGHQIPMYQPANAATFLREFILGSNMTGLLVPNSTTVIGGEDPQLAGDIVPGNSAIFYGSATTASSSIAPSATFASWASFLATATVVPKPTSLV</sequence>
<dbReference type="PANTHER" id="PTHR11802">
    <property type="entry name" value="SERINE PROTEASE FAMILY S10 SERINE CARBOXYPEPTIDASE"/>
    <property type="match status" value="1"/>
</dbReference>
<keyword evidence="3 6" id="KW-0645">Protease</keyword>
<evidence type="ECO:0000256" key="6">
    <source>
        <dbReference type="RuleBase" id="RU361156"/>
    </source>
</evidence>
<dbReference type="Pfam" id="PF00450">
    <property type="entry name" value="Peptidase_S10"/>
    <property type="match status" value="1"/>
</dbReference>
<dbReference type="Proteomes" id="UP000054166">
    <property type="component" value="Unassembled WGS sequence"/>
</dbReference>
<dbReference type="InParanoid" id="A0A0C3FH42"/>
<dbReference type="EMBL" id="KN833011">
    <property type="protein sequence ID" value="KIM79111.1"/>
    <property type="molecule type" value="Genomic_DNA"/>
</dbReference>
<evidence type="ECO:0000256" key="2">
    <source>
        <dbReference type="ARBA" id="ARBA00022645"/>
    </source>
</evidence>
<dbReference type="InterPro" id="IPR001563">
    <property type="entry name" value="Peptidase_S10"/>
</dbReference>
<dbReference type="GO" id="GO:0004185">
    <property type="term" value="F:serine-type carboxypeptidase activity"/>
    <property type="evidence" value="ECO:0007669"/>
    <property type="project" value="UniProtKB-UniRule"/>
</dbReference>
<evidence type="ECO:0000256" key="5">
    <source>
        <dbReference type="ARBA" id="ARBA00023180"/>
    </source>
</evidence>
<dbReference type="EC" id="3.4.16.-" evidence="6"/>
<gene>
    <name evidence="7" type="ORF">PILCRDRAFT_823685</name>
</gene>
<dbReference type="HOGENOM" id="CLU_440163_0_0_1"/>
<keyword evidence="2 6" id="KW-0121">Carboxypeptidase</keyword>
<dbReference type="Gene3D" id="3.40.50.1820">
    <property type="entry name" value="alpha/beta hydrolase"/>
    <property type="match status" value="1"/>
</dbReference>
<keyword evidence="8" id="KW-1185">Reference proteome</keyword>
<feature type="chain" id="PRO_5006514413" description="Carboxypeptidase" evidence="6">
    <location>
        <begin position="19"/>
        <end position="629"/>
    </location>
</feature>
<evidence type="ECO:0000256" key="1">
    <source>
        <dbReference type="ARBA" id="ARBA00009431"/>
    </source>
</evidence>
<keyword evidence="6" id="KW-0732">Signal</keyword>
<dbReference type="PRINTS" id="PR00724">
    <property type="entry name" value="CRBOXYPTASEC"/>
</dbReference>
<dbReference type="PROSITE" id="PS00131">
    <property type="entry name" value="CARBOXYPEPT_SER_SER"/>
    <property type="match status" value="1"/>
</dbReference>
<evidence type="ECO:0000256" key="3">
    <source>
        <dbReference type="ARBA" id="ARBA00022670"/>
    </source>
</evidence>
<dbReference type="PANTHER" id="PTHR11802:SF479">
    <property type="entry name" value="CARBOXYPEPTIDASE"/>
    <property type="match status" value="1"/>
</dbReference>
<dbReference type="STRING" id="765440.A0A0C3FH42"/>
<dbReference type="OrthoDB" id="443318at2759"/>
<dbReference type="InterPro" id="IPR029058">
    <property type="entry name" value="AB_hydrolase_fold"/>
</dbReference>
<organism evidence="7 8">
    <name type="scientific">Piloderma croceum (strain F 1598)</name>
    <dbReference type="NCBI Taxonomy" id="765440"/>
    <lineage>
        <taxon>Eukaryota</taxon>
        <taxon>Fungi</taxon>
        <taxon>Dikarya</taxon>
        <taxon>Basidiomycota</taxon>
        <taxon>Agaricomycotina</taxon>
        <taxon>Agaricomycetes</taxon>
        <taxon>Agaricomycetidae</taxon>
        <taxon>Atheliales</taxon>
        <taxon>Atheliaceae</taxon>
        <taxon>Piloderma</taxon>
    </lineage>
</organism>
<accession>A0A0C3FH42</accession>
<evidence type="ECO:0000313" key="8">
    <source>
        <dbReference type="Proteomes" id="UP000054166"/>
    </source>
</evidence>
<feature type="signal peptide" evidence="6">
    <location>
        <begin position="1"/>
        <end position="18"/>
    </location>
</feature>
<reference evidence="8" key="2">
    <citation type="submission" date="2015-01" db="EMBL/GenBank/DDBJ databases">
        <title>Evolutionary Origins and Diversification of the Mycorrhizal Mutualists.</title>
        <authorList>
            <consortium name="DOE Joint Genome Institute"/>
            <consortium name="Mycorrhizal Genomics Consortium"/>
            <person name="Kohler A."/>
            <person name="Kuo A."/>
            <person name="Nagy L.G."/>
            <person name="Floudas D."/>
            <person name="Copeland A."/>
            <person name="Barry K.W."/>
            <person name="Cichocki N."/>
            <person name="Veneault-Fourrey C."/>
            <person name="LaButti K."/>
            <person name="Lindquist E.A."/>
            <person name="Lipzen A."/>
            <person name="Lundell T."/>
            <person name="Morin E."/>
            <person name="Murat C."/>
            <person name="Riley R."/>
            <person name="Ohm R."/>
            <person name="Sun H."/>
            <person name="Tunlid A."/>
            <person name="Henrissat B."/>
            <person name="Grigoriev I.V."/>
            <person name="Hibbett D.S."/>
            <person name="Martin F."/>
        </authorList>
    </citation>
    <scope>NUCLEOTIDE SEQUENCE [LARGE SCALE GENOMIC DNA]</scope>
    <source>
        <strain evidence="8">F 1598</strain>
    </source>
</reference>
<dbReference type="InterPro" id="IPR018202">
    <property type="entry name" value="Ser_caboxypep_ser_AS"/>
</dbReference>
<keyword evidence="4 6" id="KW-0378">Hydrolase</keyword>
<dbReference type="GO" id="GO:0006508">
    <property type="term" value="P:proteolysis"/>
    <property type="evidence" value="ECO:0007669"/>
    <property type="project" value="UniProtKB-KW"/>
</dbReference>
<evidence type="ECO:0000313" key="7">
    <source>
        <dbReference type="EMBL" id="KIM79111.1"/>
    </source>
</evidence>
<evidence type="ECO:0000256" key="4">
    <source>
        <dbReference type="ARBA" id="ARBA00022801"/>
    </source>
</evidence>
<reference evidence="7 8" key="1">
    <citation type="submission" date="2014-04" db="EMBL/GenBank/DDBJ databases">
        <authorList>
            <consortium name="DOE Joint Genome Institute"/>
            <person name="Kuo A."/>
            <person name="Tarkka M."/>
            <person name="Buscot F."/>
            <person name="Kohler A."/>
            <person name="Nagy L.G."/>
            <person name="Floudas D."/>
            <person name="Copeland A."/>
            <person name="Barry K.W."/>
            <person name="Cichocki N."/>
            <person name="Veneault-Fourrey C."/>
            <person name="LaButti K."/>
            <person name="Lindquist E.A."/>
            <person name="Lipzen A."/>
            <person name="Lundell T."/>
            <person name="Morin E."/>
            <person name="Murat C."/>
            <person name="Sun H."/>
            <person name="Tunlid A."/>
            <person name="Henrissat B."/>
            <person name="Grigoriev I.V."/>
            <person name="Hibbett D.S."/>
            <person name="Martin F."/>
            <person name="Nordberg H.P."/>
            <person name="Cantor M.N."/>
            <person name="Hua S.X."/>
        </authorList>
    </citation>
    <scope>NUCLEOTIDE SEQUENCE [LARGE SCALE GENOMIC DNA]</scope>
    <source>
        <strain evidence="7 8">F 1598</strain>
    </source>
</reference>
<proteinExistence type="inferred from homology"/>
<protein>
    <recommendedName>
        <fullName evidence="6">Carboxypeptidase</fullName>
        <ecNumber evidence="6">3.4.16.-</ecNumber>
    </recommendedName>
</protein>
<comment type="similarity">
    <text evidence="1 6">Belongs to the peptidase S10 family.</text>
</comment>
<keyword evidence="5" id="KW-0325">Glycoprotein</keyword>